<dbReference type="InterPro" id="IPR011990">
    <property type="entry name" value="TPR-like_helical_dom_sf"/>
</dbReference>
<organism evidence="5">
    <name type="scientific">Harpegnathos saltator</name>
    <name type="common">Jerdon's jumping ant</name>
    <dbReference type="NCBI Taxonomy" id="610380"/>
    <lineage>
        <taxon>Eukaryota</taxon>
        <taxon>Metazoa</taxon>
        <taxon>Ecdysozoa</taxon>
        <taxon>Arthropoda</taxon>
        <taxon>Hexapoda</taxon>
        <taxon>Insecta</taxon>
        <taxon>Pterygota</taxon>
        <taxon>Neoptera</taxon>
        <taxon>Endopterygota</taxon>
        <taxon>Hymenoptera</taxon>
        <taxon>Apocrita</taxon>
        <taxon>Aculeata</taxon>
        <taxon>Formicoidea</taxon>
        <taxon>Formicidae</taxon>
        <taxon>Ponerinae</taxon>
        <taxon>Ponerini</taxon>
        <taxon>Harpegnathos</taxon>
    </lineage>
</organism>
<dbReference type="STRING" id="610380.E2B5B3"/>
<dbReference type="AlphaFoldDB" id="E2B5B3"/>
<dbReference type="InterPro" id="IPR019734">
    <property type="entry name" value="TPR_rpt"/>
</dbReference>
<evidence type="ECO:0000256" key="1">
    <source>
        <dbReference type="ARBA" id="ARBA00022737"/>
    </source>
</evidence>
<dbReference type="InParanoid" id="E2B5B3"/>
<dbReference type="Proteomes" id="UP000008237">
    <property type="component" value="Unassembled WGS sequence"/>
</dbReference>
<protein>
    <submittedName>
        <fullName evidence="4">Tetratricopeptide repeat protein 37</fullName>
    </submittedName>
</protein>
<keyword evidence="1" id="KW-0677">Repeat</keyword>
<dbReference type="SMART" id="SM00028">
    <property type="entry name" value="TPR"/>
    <property type="match status" value="11"/>
</dbReference>
<dbReference type="GO" id="GO:0055087">
    <property type="term" value="C:Ski complex"/>
    <property type="evidence" value="ECO:0007669"/>
    <property type="project" value="InterPro"/>
</dbReference>
<dbReference type="PANTHER" id="PTHR15704">
    <property type="entry name" value="SUPERKILLER 3 PROTEIN-RELATED"/>
    <property type="match status" value="1"/>
</dbReference>
<dbReference type="EMBL" id="GL445814">
    <property type="protein sequence ID" value="EFN89108.1"/>
    <property type="molecule type" value="Genomic_DNA"/>
</dbReference>
<dbReference type="FunCoup" id="E2B5B3">
    <property type="interactions" value="834"/>
</dbReference>
<feature type="repeat" description="TPR" evidence="3">
    <location>
        <begin position="579"/>
        <end position="612"/>
    </location>
</feature>
<feature type="repeat" description="TPR" evidence="3">
    <location>
        <begin position="842"/>
        <end position="875"/>
    </location>
</feature>
<dbReference type="OMA" id="CQWELDP"/>
<sequence>MSIELKTLLKEARESFKQHEYVETMKKCKKILKNVKNNYAALVLLAAAMQEVEEFKSQVALVLQKAAEVQPTNPVAWQGLVAHYEKAQKDNDNLEKLAIAYCKLLQVDNDSPKYLQFLNKLSEIVLKIKNNDILFEVLNTLNILRQLPAKEKTSLIDKTLAQTLTECPNILEKHKELFENVLASVVKDTDVVNRHEYYRIYLKMLYDANKLILLLEEAKEMHTQFPQDSIPLEWMCVVYYEETILRENKLEIDITPFCDSLLKLNMKCEMALVVKAAYFMCIDNLISSRECLNQAILLNAQSFYAWFLLYKVYCKLYCWKEVEEASKQALQLLSPSLKDTLQHNIKLTLLEAMSRSNNREKLLQARQMCKKLLETKFSMQLQLIYARINASLDEPEAIAILNDLESQDEIKIQVFIIKASYLKRHKHLEEAINILELALESSEAWLLFGQIYWDMNDYNHSLVAFLNGIKVDRNNWECMIHLGRYYCECANDIERSRRCYQTALQINPNSEEAGIGLSTAYRLLKNTDANIQLLQNVTMQGIGPKWAWLQLGLQHLDNGDAVEAIKALQHVIRADPNDNHSWESLADAYLVRGGHMSALKSYQRALQLSPGSLYPMIQLANIKLLIGQHKEAKEDFDSILQNNEQYILALKGLAQTCLGLASECTSKYLLSQARENLQQAADSLTSAVMIRSNLSCNWKLFSDVCYRIAAMPMKYCYLNVKPILVKSDSTKQYIKVKGEETLKLAIRCICRALSLTQNSSLLWHDLACCYLMQLRRNFIKDVDKSDVATKCLAAAKQAVKLSPQSWLHWNLLGIVCMSQDVKNYALAQHCFVTAIDREPNNSIAWSNLGTLYLHLGDIYRANEAYSRAQRADPSYMNSWIGQGLIAQQSLRKEGMELFHHSIQLGYHDEAALGYAHCVFHILLNPMLNKEPSCDYFIKNMYAIPAAADVLTWYIEREPDDAYALNTHGLLLERQKLYNSAAKRFAEALKVCKSESSDMIHINLARVLIQLGQYDEAVRVCEQVKHDSFNSQCHLALSLFKAEQYEKSYETYESTLHWLADNDTDKAYVLCAMGAIAHTFNKIDAVKTLLFQCMHMSEPVITAYLALAALGILHNDLDLTALVLEELQSYKNHPEYGHHTVTMNVYYHISKCDITEAIRMLAKGIYKYPSKQNPLVGDVRYWIRLVRILLLDTNLSKFRKCAEKALSLSKSNSTPEIVYVACASAYSHLGTRKALRQAQRNVFTYPANIESWANLIAVFLYRSAR</sequence>
<dbReference type="GO" id="GO:0006401">
    <property type="term" value="P:RNA catabolic process"/>
    <property type="evidence" value="ECO:0007669"/>
    <property type="project" value="InterPro"/>
</dbReference>
<reference evidence="4 5" key="1">
    <citation type="journal article" date="2010" name="Science">
        <title>Genomic comparison of the ants Camponotus floridanus and Harpegnathos saltator.</title>
        <authorList>
            <person name="Bonasio R."/>
            <person name="Zhang G."/>
            <person name="Ye C."/>
            <person name="Mutti N.S."/>
            <person name="Fang X."/>
            <person name="Qin N."/>
            <person name="Donahue G."/>
            <person name="Yang P."/>
            <person name="Li Q."/>
            <person name="Li C."/>
            <person name="Zhang P."/>
            <person name="Huang Z."/>
            <person name="Berger S.L."/>
            <person name="Reinberg D."/>
            <person name="Wang J."/>
            <person name="Liebig J."/>
        </authorList>
    </citation>
    <scope>NUCLEOTIDE SEQUENCE [LARGE SCALE GENOMIC DNA]</scope>
    <source>
        <strain evidence="4 5">R22 G/1</strain>
    </source>
</reference>
<dbReference type="PANTHER" id="PTHR15704:SF7">
    <property type="entry name" value="SUPERKILLER COMPLEX PROTEIN 3"/>
    <property type="match status" value="1"/>
</dbReference>
<dbReference type="PROSITE" id="PS50005">
    <property type="entry name" value="TPR"/>
    <property type="match status" value="4"/>
</dbReference>
<accession>E2B5B3</accession>
<dbReference type="InterPro" id="IPR039226">
    <property type="entry name" value="Ski3/TTC37"/>
</dbReference>
<feature type="repeat" description="TPR" evidence="3">
    <location>
        <begin position="442"/>
        <end position="475"/>
    </location>
</feature>
<dbReference type="OrthoDB" id="421075at2759"/>
<evidence type="ECO:0000256" key="3">
    <source>
        <dbReference type="PROSITE-ProRule" id="PRU00339"/>
    </source>
</evidence>
<gene>
    <name evidence="4" type="ORF">EAI_05672</name>
</gene>
<dbReference type="Pfam" id="PF13432">
    <property type="entry name" value="TPR_16"/>
    <property type="match status" value="2"/>
</dbReference>
<proteinExistence type="predicted"/>
<dbReference type="SUPFAM" id="SSF48452">
    <property type="entry name" value="TPR-like"/>
    <property type="match status" value="4"/>
</dbReference>
<keyword evidence="2 3" id="KW-0802">TPR repeat</keyword>
<dbReference type="Gene3D" id="1.25.40.10">
    <property type="entry name" value="Tetratricopeptide repeat domain"/>
    <property type="match status" value="5"/>
</dbReference>
<evidence type="ECO:0000313" key="5">
    <source>
        <dbReference type="Proteomes" id="UP000008237"/>
    </source>
</evidence>
<evidence type="ECO:0000256" key="2">
    <source>
        <dbReference type="ARBA" id="ARBA00022803"/>
    </source>
</evidence>
<dbReference type="Pfam" id="PF13181">
    <property type="entry name" value="TPR_8"/>
    <property type="match status" value="2"/>
</dbReference>
<evidence type="ECO:0000313" key="4">
    <source>
        <dbReference type="EMBL" id="EFN89108.1"/>
    </source>
</evidence>
<feature type="repeat" description="TPR" evidence="3">
    <location>
        <begin position="545"/>
        <end position="578"/>
    </location>
</feature>
<keyword evidence="5" id="KW-1185">Reference proteome</keyword>
<name>E2B5B3_HARSA</name>